<reference evidence="11 12" key="1">
    <citation type="submission" date="2023-11" db="EMBL/GenBank/DDBJ databases">
        <title>Halocaridina rubra genome assembly.</title>
        <authorList>
            <person name="Smith C."/>
        </authorList>
    </citation>
    <scope>NUCLEOTIDE SEQUENCE [LARGE SCALE GENOMIC DNA]</scope>
    <source>
        <strain evidence="11">EP-1</strain>
        <tissue evidence="11">Whole</tissue>
    </source>
</reference>
<dbReference type="PROSITE" id="PS50221">
    <property type="entry name" value="GAIN_B"/>
    <property type="match status" value="1"/>
</dbReference>
<evidence type="ECO:0000259" key="10">
    <source>
        <dbReference type="PROSITE" id="PS50221"/>
    </source>
</evidence>
<dbReference type="GO" id="GO:0016020">
    <property type="term" value="C:membrane"/>
    <property type="evidence" value="ECO:0007669"/>
    <property type="project" value="UniProtKB-SubCell"/>
</dbReference>
<dbReference type="PANTHER" id="PTHR10877:SF194">
    <property type="entry name" value="LOCATION OF VULVA DEFECTIVE 1"/>
    <property type="match status" value="1"/>
</dbReference>
<dbReference type="AlphaFoldDB" id="A0AAN8WQA3"/>
<organism evidence="11 12">
    <name type="scientific">Halocaridina rubra</name>
    <name type="common">Hawaiian red shrimp</name>
    <dbReference type="NCBI Taxonomy" id="373956"/>
    <lineage>
        <taxon>Eukaryota</taxon>
        <taxon>Metazoa</taxon>
        <taxon>Ecdysozoa</taxon>
        <taxon>Arthropoda</taxon>
        <taxon>Crustacea</taxon>
        <taxon>Multicrustacea</taxon>
        <taxon>Malacostraca</taxon>
        <taxon>Eumalacostraca</taxon>
        <taxon>Eucarida</taxon>
        <taxon>Decapoda</taxon>
        <taxon>Pleocyemata</taxon>
        <taxon>Caridea</taxon>
        <taxon>Atyoidea</taxon>
        <taxon>Atyidae</taxon>
        <taxon>Halocaridina</taxon>
    </lineage>
</organism>
<feature type="transmembrane region" description="Helical" evidence="8">
    <location>
        <begin position="655"/>
        <end position="674"/>
    </location>
</feature>
<dbReference type="InterPro" id="IPR057244">
    <property type="entry name" value="GAIN_B"/>
</dbReference>
<dbReference type="Gene3D" id="2.60.220.50">
    <property type="match status" value="1"/>
</dbReference>
<evidence type="ECO:0000313" key="12">
    <source>
        <dbReference type="Proteomes" id="UP001381693"/>
    </source>
</evidence>
<dbReference type="Proteomes" id="UP001381693">
    <property type="component" value="Unassembled WGS sequence"/>
</dbReference>
<evidence type="ECO:0000256" key="2">
    <source>
        <dbReference type="ARBA" id="ARBA00007200"/>
    </source>
</evidence>
<keyword evidence="4 8" id="KW-1133">Transmembrane helix</keyword>
<dbReference type="PANTHER" id="PTHR10877">
    <property type="entry name" value="POLYCYSTIN FAMILY MEMBER"/>
    <property type="match status" value="1"/>
</dbReference>
<accession>A0AAN8WQA3</accession>
<gene>
    <name evidence="11" type="ORF">SK128_007199</name>
</gene>
<evidence type="ECO:0000256" key="1">
    <source>
        <dbReference type="ARBA" id="ARBA00004370"/>
    </source>
</evidence>
<dbReference type="Gene3D" id="2.60.60.20">
    <property type="entry name" value="PLAT/LH2 domain"/>
    <property type="match status" value="1"/>
</dbReference>
<feature type="domain" description="GAIN-B" evidence="10">
    <location>
        <begin position="254"/>
        <end position="391"/>
    </location>
</feature>
<dbReference type="SMART" id="SM00308">
    <property type="entry name" value="LH2"/>
    <property type="match status" value="1"/>
</dbReference>
<evidence type="ECO:0000256" key="4">
    <source>
        <dbReference type="ARBA" id="ARBA00022989"/>
    </source>
</evidence>
<dbReference type="EMBL" id="JAXCGZ010020773">
    <property type="protein sequence ID" value="KAK7065489.1"/>
    <property type="molecule type" value="Genomic_DNA"/>
</dbReference>
<comment type="similarity">
    <text evidence="2">Belongs to the polycystin family.</text>
</comment>
<keyword evidence="6" id="KW-1015">Disulfide bond</keyword>
<dbReference type="InterPro" id="IPR036392">
    <property type="entry name" value="PLAT/LH2_dom_sf"/>
</dbReference>
<keyword evidence="3 8" id="KW-0812">Transmembrane</keyword>
<dbReference type="InterPro" id="IPR001024">
    <property type="entry name" value="PLAT/LH2_dom"/>
</dbReference>
<keyword evidence="5 8" id="KW-0472">Membrane</keyword>
<dbReference type="Pfam" id="PF01825">
    <property type="entry name" value="GPS"/>
    <property type="match status" value="1"/>
</dbReference>
<evidence type="ECO:0000256" key="3">
    <source>
        <dbReference type="ARBA" id="ARBA00022692"/>
    </source>
</evidence>
<dbReference type="InterPro" id="IPR000203">
    <property type="entry name" value="GPS"/>
</dbReference>
<dbReference type="SUPFAM" id="SSF49723">
    <property type="entry name" value="Lipase/lipooxygenase domain (PLAT/LH2 domain)"/>
    <property type="match status" value="1"/>
</dbReference>
<name>A0AAN8WQA3_HALRR</name>
<dbReference type="GO" id="GO:0050982">
    <property type="term" value="P:detection of mechanical stimulus"/>
    <property type="evidence" value="ECO:0007669"/>
    <property type="project" value="TreeGrafter"/>
</dbReference>
<evidence type="ECO:0000313" key="11">
    <source>
        <dbReference type="EMBL" id="KAK7065489.1"/>
    </source>
</evidence>
<feature type="transmembrane region" description="Helical" evidence="8">
    <location>
        <begin position="407"/>
        <end position="427"/>
    </location>
</feature>
<dbReference type="Pfam" id="PF01477">
    <property type="entry name" value="PLAT"/>
    <property type="match status" value="1"/>
</dbReference>
<feature type="domain" description="PLAT" evidence="9">
    <location>
        <begin position="452"/>
        <end position="571"/>
    </location>
</feature>
<evidence type="ECO:0008006" key="13">
    <source>
        <dbReference type="Google" id="ProtNLM"/>
    </source>
</evidence>
<evidence type="ECO:0000256" key="6">
    <source>
        <dbReference type="ARBA" id="ARBA00023157"/>
    </source>
</evidence>
<dbReference type="InterPro" id="IPR046338">
    <property type="entry name" value="GAIN_dom_sf"/>
</dbReference>
<dbReference type="SMART" id="SM00303">
    <property type="entry name" value="GPS"/>
    <property type="match status" value="1"/>
</dbReference>
<dbReference type="FunFam" id="2.60.60.20:FF:000022">
    <property type="entry name" value="Uncharacterized protein"/>
    <property type="match status" value="1"/>
</dbReference>
<comment type="subcellular location">
    <subcellularLocation>
        <location evidence="1">Membrane</location>
    </subcellularLocation>
</comment>
<dbReference type="InterPro" id="IPR051223">
    <property type="entry name" value="Polycystin"/>
</dbReference>
<dbReference type="PROSITE" id="PS50095">
    <property type="entry name" value="PLAT"/>
    <property type="match status" value="1"/>
</dbReference>
<comment type="caution">
    <text evidence="11">The sequence shown here is derived from an EMBL/GenBank/DDBJ whole genome shotgun (WGS) entry which is preliminary data.</text>
</comment>
<evidence type="ECO:0000259" key="9">
    <source>
        <dbReference type="PROSITE" id="PS50095"/>
    </source>
</evidence>
<comment type="caution">
    <text evidence="7">Lacks conserved residue(s) required for the propagation of feature annotation.</text>
</comment>
<keyword evidence="12" id="KW-1185">Reference proteome</keyword>
<protein>
    <recommendedName>
        <fullName evidence="13">Polycystic kidney disease protein 1-like 2</fullName>
    </recommendedName>
</protein>
<dbReference type="GO" id="GO:0005262">
    <property type="term" value="F:calcium channel activity"/>
    <property type="evidence" value="ECO:0007669"/>
    <property type="project" value="TreeGrafter"/>
</dbReference>
<evidence type="ECO:0000256" key="7">
    <source>
        <dbReference type="PROSITE-ProRule" id="PRU00152"/>
    </source>
</evidence>
<feature type="transmembrane region" description="Helical" evidence="8">
    <location>
        <begin position="617"/>
        <end position="635"/>
    </location>
</feature>
<evidence type="ECO:0000256" key="8">
    <source>
        <dbReference type="SAM" id="Phobius"/>
    </source>
</evidence>
<sequence length="707" mass="79704">MYAFRFPRLSPPLFDMKEARKDKMIKELCPLPVGQAPVMIKSDVFDMLAGRELSESIGNKTTRTDSGSFKLPSVSALAGNNTPDFLDQKVLSMSENPYVWGGGADTLKSSVISLTLGDGKGNDMEIRDTEEDIIIEVAIDPANAPEAVEFSPFVRRDATWDATHIITVANNNSAIYLVLRPACDNATYEVLLRYGERADEENYDLYYEIPRNISGEDTEDMSPELVDEMSYAIFVSPDFIEYYGTGDYYLRVKQYEQLITDKLSHRFAIIKIFFELVAVNFTLVTDDYVEDVPLTTLPPVIADSPDDLFSMDDYVYPWYIEPPNPYDFVDLCNYTLLTITPICRFWNDETETWDSDGCKVTPATNTRKVQCACNHLTSFGSDFFVPPNTIDFSSVYSNLGAKLKDNFAVLVTICVILALYFIVAIWARYKDKQDVKKWGVTPLEDNLANEKYLYMLTVVTAMKGKAGTKSNISFVLTGDEDDTGVRKLSDGKRKEHTRGSSVQYVLSTEKVLGNLTYLRIWHDNSGKKDSAGWCVDRVTASDLQTGKTYAFIINRWLAVDEDDGQIDRLLPVATPEDITSFRNLFMNTSKKNLTDGHLWVSIFVRPFKSTYTRVQRLSVVVSVTFLTMVVNAMFYKSEPVRTTKLELGFVSITTFQLWVSIMGTLIVIPPSIAMDQIFRKSRARPSKTDAVLQMVEKVESGQAGNSC</sequence>
<evidence type="ECO:0000256" key="5">
    <source>
        <dbReference type="ARBA" id="ARBA00023136"/>
    </source>
</evidence>
<proteinExistence type="inferred from homology"/>